<dbReference type="InterPro" id="IPR051805">
    <property type="entry name" value="Dehydratase_Activator_Redct"/>
</dbReference>
<evidence type="ECO:0000256" key="5">
    <source>
        <dbReference type="ARBA" id="ARBA00023014"/>
    </source>
</evidence>
<dbReference type="PANTHER" id="PTHR32329">
    <property type="entry name" value="BIFUNCTIONAL PROTEIN [INCLUDES 2-HYDROXYACYL-COA DEHYDRATASE (N-TER) AND ITS ACTIVATOR DOMAIN (C_TERM)-RELATED"/>
    <property type="match status" value="1"/>
</dbReference>
<dbReference type="NCBIfam" id="TIGR00241">
    <property type="entry name" value="CoA_E_activ"/>
    <property type="match status" value="1"/>
</dbReference>
<dbReference type="InterPro" id="IPR043129">
    <property type="entry name" value="ATPase_NBD"/>
</dbReference>
<keyword evidence="4" id="KW-0408">Iron</keyword>
<dbReference type="PATRIC" id="fig|1379739.3.peg.3802"/>
<evidence type="ECO:0000313" key="7">
    <source>
        <dbReference type="EMBL" id="KIS22179.1"/>
    </source>
</evidence>
<dbReference type="InterPro" id="IPR002731">
    <property type="entry name" value="ATPase_BadF"/>
</dbReference>
<dbReference type="AlphaFoldDB" id="A0A0D1AGA1"/>
<dbReference type="Pfam" id="PF01869">
    <property type="entry name" value="BcrAD_BadFG"/>
    <property type="match status" value="1"/>
</dbReference>
<dbReference type="InterPro" id="IPR008275">
    <property type="entry name" value="CoA_E_activase_dom"/>
</dbReference>
<evidence type="ECO:0000256" key="2">
    <source>
        <dbReference type="ARBA" id="ARBA00011738"/>
    </source>
</evidence>
<evidence type="ECO:0000256" key="1">
    <source>
        <dbReference type="ARBA" id="ARBA00001966"/>
    </source>
</evidence>
<dbReference type="CDD" id="cd24103">
    <property type="entry name" value="ASKHA_NBD_HgdC_HadI-like"/>
    <property type="match status" value="1"/>
</dbReference>
<dbReference type="OrthoDB" id="9778513at2"/>
<evidence type="ECO:0000256" key="4">
    <source>
        <dbReference type="ARBA" id="ARBA00023004"/>
    </source>
</evidence>
<sequence>MADIYTMGVDIGSTASKTVVLKNGKEIVSQAVINVGAGTSGPKRAIDSVLREAKLSIEDLDYVVSTGYGRNSFEFANKQISELSCHAKGVYFHNNKARTVIDIGGQDIKVLKLADSGRLLNFIMNDKCAAGTGRFLDVMSRVIEIPVDELGKKALESKNPCTISSTCTVFAESEVISQLARGVKTEDLIAGICKSVASRVASLAKRSGIEELVVMSGGVAKNIGVVKAMEAELGKDIYISENSQLNGALGASLYAYESFQKERS</sequence>
<comment type="cofactor">
    <cofactor evidence="1">
        <name>[4Fe-4S] cluster</name>
        <dbReference type="ChEBI" id="CHEBI:49883"/>
    </cofactor>
</comment>
<dbReference type="PANTHER" id="PTHR32329:SF2">
    <property type="entry name" value="BIFUNCTIONAL PROTEIN [INCLUDES 2-HYDROXYACYL-COA DEHYDRATASE (N-TER) AND ITS ACTIVATOR DOMAIN (C_TERM)"/>
    <property type="match status" value="1"/>
</dbReference>
<reference evidence="7 8" key="1">
    <citation type="submission" date="2014-06" db="EMBL/GenBank/DDBJ databases">
        <title>Genome characterization of distinct group I Clostridium botulinum lineages.</title>
        <authorList>
            <person name="Giordani F."/>
            <person name="Anselmo A."/>
            <person name="Fillo S."/>
            <person name="Palozzi A.M."/>
            <person name="Fortunato A."/>
            <person name="Gentile B."/>
            <person name="Ciammaruconi A."/>
            <person name="Anniballi F."/>
            <person name="De Medici D."/>
            <person name="Lista F."/>
        </authorList>
    </citation>
    <scope>NUCLEOTIDE SEQUENCE [LARGE SCALE GENOMIC DNA]</scope>
    <source>
        <strain evidence="7 8">B2 450</strain>
    </source>
</reference>
<evidence type="ECO:0000259" key="6">
    <source>
        <dbReference type="Pfam" id="PF01869"/>
    </source>
</evidence>
<dbReference type="SUPFAM" id="SSF53067">
    <property type="entry name" value="Actin-like ATPase domain"/>
    <property type="match status" value="1"/>
</dbReference>
<feature type="domain" description="ATPase BadF/BadG/BcrA/BcrD type" evidence="6">
    <location>
        <begin position="8"/>
        <end position="255"/>
    </location>
</feature>
<evidence type="ECO:0000256" key="3">
    <source>
        <dbReference type="ARBA" id="ARBA00022723"/>
    </source>
</evidence>
<dbReference type="Proteomes" id="UP000032250">
    <property type="component" value="Unassembled WGS sequence"/>
</dbReference>
<dbReference type="GO" id="GO:0051536">
    <property type="term" value="F:iron-sulfur cluster binding"/>
    <property type="evidence" value="ECO:0007669"/>
    <property type="project" value="UniProtKB-KW"/>
</dbReference>
<dbReference type="RefSeq" id="WP_003483284.1">
    <property type="nucleotide sequence ID" value="NZ_JXSU01000008.1"/>
</dbReference>
<dbReference type="Gene3D" id="3.30.420.40">
    <property type="match status" value="2"/>
</dbReference>
<protein>
    <submittedName>
        <fullName evidence="7">2-hydroxyglutaryl-CoA dehydratase</fullName>
    </submittedName>
</protein>
<dbReference type="FunFam" id="3.30.420.40:FF:000217">
    <property type="entry name" value="2-hydroxyisocaproyl-CoA dehydratase activator"/>
    <property type="match status" value="1"/>
</dbReference>
<organism evidence="7 8">
    <name type="scientific">Clostridium botulinum B2 450</name>
    <dbReference type="NCBI Taxonomy" id="1379739"/>
    <lineage>
        <taxon>Bacteria</taxon>
        <taxon>Bacillati</taxon>
        <taxon>Bacillota</taxon>
        <taxon>Clostridia</taxon>
        <taxon>Eubacteriales</taxon>
        <taxon>Clostridiaceae</taxon>
        <taxon>Clostridium</taxon>
    </lineage>
</organism>
<keyword evidence="5" id="KW-0411">Iron-sulfur</keyword>
<gene>
    <name evidence="7" type="ORF">N495_17115</name>
</gene>
<evidence type="ECO:0000313" key="8">
    <source>
        <dbReference type="Proteomes" id="UP000032250"/>
    </source>
</evidence>
<comment type="caution">
    <text evidence="7">The sequence shown here is derived from an EMBL/GenBank/DDBJ whole genome shotgun (WGS) entry which is preliminary data.</text>
</comment>
<comment type="subunit">
    <text evidence="2">Homodimer.</text>
</comment>
<name>A0A0D1AGA1_CLOBO</name>
<dbReference type="EMBL" id="JXSU01000008">
    <property type="protein sequence ID" value="KIS22179.1"/>
    <property type="molecule type" value="Genomic_DNA"/>
</dbReference>
<proteinExistence type="predicted"/>
<accession>A0A0D1AGA1</accession>
<keyword evidence="3" id="KW-0479">Metal-binding</keyword>
<dbReference type="GO" id="GO:0046872">
    <property type="term" value="F:metal ion binding"/>
    <property type="evidence" value="ECO:0007669"/>
    <property type="project" value="UniProtKB-KW"/>
</dbReference>
<dbReference type="HOGENOM" id="CLU_066597_0_0_9"/>